<feature type="compositionally biased region" description="Polar residues" evidence="1">
    <location>
        <begin position="1"/>
        <end position="13"/>
    </location>
</feature>
<keyword evidence="3" id="KW-1185">Reference proteome</keyword>
<name>A0AAV8YJ20_9CUCU</name>
<comment type="caution">
    <text evidence="2">The sequence shown here is derived from an EMBL/GenBank/DDBJ whole genome shotgun (WGS) entry which is preliminary data.</text>
</comment>
<dbReference type="EMBL" id="JAPWTK010000082">
    <property type="protein sequence ID" value="KAJ8951584.1"/>
    <property type="molecule type" value="Genomic_DNA"/>
</dbReference>
<feature type="region of interest" description="Disordered" evidence="1">
    <location>
        <begin position="1"/>
        <end position="32"/>
    </location>
</feature>
<feature type="compositionally biased region" description="Polar residues" evidence="1">
    <location>
        <begin position="22"/>
        <end position="32"/>
    </location>
</feature>
<protein>
    <submittedName>
        <fullName evidence="2">Uncharacterized protein</fullName>
    </submittedName>
</protein>
<feature type="region of interest" description="Disordered" evidence="1">
    <location>
        <begin position="104"/>
        <end position="152"/>
    </location>
</feature>
<feature type="compositionally biased region" description="Basic and acidic residues" evidence="1">
    <location>
        <begin position="130"/>
        <end position="152"/>
    </location>
</feature>
<organism evidence="2 3">
    <name type="scientific">Aromia moschata</name>
    <dbReference type="NCBI Taxonomy" id="1265417"/>
    <lineage>
        <taxon>Eukaryota</taxon>
        <taxon>Metazoa</taxon>
        <taxon>Ecdysozoa</taxon>
        <taxon>Arthropoda</taxon>
        <taxon>Hexapoda</taxon>
        <taxon>Insecta</taxon>
        <taxon>Pterygota</taxon>
        <taxon>Neoptera</taxon>
        <taxon>Endopterygota</taxon>
        <taxon>Coleoptera</taxon>
        <taxon>Polyphaga</taxon>
        <taxon>Cucujiformia</taxon>
        <taxon>Chrysomeloidea</taxon>
        <taxon>Cerambycidae</taxon>
        <taxon>Cerambycinae</taxon>
        <taxon>Callichromatini</taxon>
        <taxon>Aromia</taxon>
    </lineage>
</organism>
<dbReference type="AlphaFoldDB" id="A0AAV8YJ20"/>
<accession>A0AAV8YJ20</accession>
<evidence type="ECO:0000313" key="2">
    <source>
        <dbReference type="EMBL" id="KAJ8951584.1"/>
    </source>
</evidence>
<gene>
    <name evidence="2" type="ORF">NQ318_020461</name>
</gene>
<evidence type="ECO:0000256" key="1">
    <source>
        <dbReference type="SAM" id="MobiDB-lite"/>
    </source>
</evidence>
<evidence type="ECO:0000313" key="3">
    <source>
        <dbReference type="Proteomes" id="UP001162162"/>
    </source>
</evidence>
<reference evidence="2" key="1">
    <citation type="journal article" date="2023" name="Insect Mol. Biol.">
        <title>Genome sequencing provides insights into the evolution of gene families encoding plant cell wall-degrading enzymes in longhorned beetles.</title>
        <authorList>
            <person name="Shin N.R."/>
            <person name="Okamura Y."/>
            <person name="Kirsch R."/>
            <person name="Pauchet Y."/>
        </authorList>
    </citation>
    <scope>NUCLEOTIDE SEQUENCE</scope>
    <source>
        <strain evidence="2">AMC_N1</strain>
    </source>
</reference>
<sequence length="263" mass="30233">MYAVNTTRSYLKSESTEMDTPITVSSSSTEPNTTDFLQLDYSTKKHDESVISLDSTSFDRVPVSWGAESNKFMRTESNTTLANIQKVSNWIKSIEGEERKSDTIVADLDKSSPYSESNKTDLMEPTGKNDGNDSKSEINESQEFSRDAGKKELERKIKQSEIEDINQPQKEVEKCAMLKSFKELNIRVEKTKFSRELFEEKVKALDLEKYSFCFPFPSKKLTEQISDFDSTMAELVPRYKRICKLQNLKLNSKLNLKKIYAEK</sequence>
<dbReference type="Proteomes" id="UP001162162">
    <property type="component" value="Unassembled WGS sequence"/>
</dbReference>
<proteinExistence type="predicted"/>